<sequence>MPGLTPPTNFEQVWKIAAIGLLTCGSIYALRANHQPHVGDNLHALPHGGLYRDGTKQITYCSPQKTHAYNHKWTAAAAIAILSLLIFAQSRFAPSNRPDPVRVCRHCPPAGADVHGHNHG</sequence>
<accession>A0A7H1JKS7</accession>
<dbReference type="InterPro" id="IPR001896">
    <property type="entry name" value="Plant_vir_prot"/>
</dbReference>
<protein>
    <submittedName>
        <fullName evidence="1">Triple gene block protein 2</fullName>
    </submittedName>
</protein>
<name>A0A7H1JKS7_9VIRU</name>
<reference evidence="1" key="1">
    <citation type="submission" date="2020-02" db="EMBL/GenBank/DDBJ databases">
        <title>Sequence analysis of 43-year old samples of Plantago lanceolata show that Plantain virus X is synonymous with Actinidia virus X and is widely distributed.</title>
        <authorList>
            <person name="Dullemans A."/>
            <person name="Verbeek M."/>
        </authorList>
    </citation>
    <scope>NUCLEOTIDE SEQUENCE</scope>
    <source>
        <strain evidence="1">AVX-2018-001</strain>
    </source>
</reference>
<organism evidence="1">
    <name type="scientific">Plantain virus X</name>
    <dbReference type="NCBI Taxonomy" id="1331744"/>
    <lineage>
        <taxon>Viruses</taxon>
        <taxon>Riboviria</taxon>
        <taxon>Orthornavirae</taxon>
        <taxon>Kitrinoviricota</taxon>
        <taxon>Alsuviricetes</taxon>
        <taxon>Tymovirales</taxon>
        <taxon>Alphaflexiviridae</taxon>
        <taxon>Potexvirus</taxon>
        <taxon>Potexvirus ecsplantagonis</taxon>
    </lineage>
</organism>
<proteinExistence type="predicted"/>
<dbReference type="EMBL" id="MT123349">
    <property type="protein sequence ID" value="QNT12103.1"/>
    <property type="molecule type" value="Genomic_RNA"/>
</dbReference>
<evidence type="ECO:0000313" key="1">
    <source>
        <dbReference type="EMBL" id="QNT12103.1"/>
    </source>
</evidence>
<dbReference type="Pfam" id="PF01307">
    <property type="entry name" value="Plant_vir_prot"/>
    <property type="match status" value="1"/>
</dbReference>